<comment type="caution">
    <text evidence="2">The sequence shown here is derived from an EMBL/GenBank/DDBJ whole genome shotgun (WGS) entry which is preliminary data.</text>
</comment>
<gene>
    <name evidence="2" type="ORF">Ctob_009281</name>
</gene>
<keyword evidence="3" id="KW-1185">Reference proteome</keyword>
<evidence type="ECO:0000313" key="2">
    <source>
        <dbReference type="EMBL" id="KOO34667.1"/>
    </source>
</evidence>
<sequence>MQVGLLFLAGLAATGHYACDRDLVTIEGIAAAAKSSLSDRYTVYSEYGDTLNHVVLNTSARRPWNSTSAIIVSADVRTIQQTSAALVAAGLESSAHNFDVINASLLHLERPHVPGLVDRPDFLQTFVRVAEPASAEQLTEYLNVSWPVLLLRAREEAAFEQHAVPPLRNLKTGVNESALAPPLAQLREAVLAHYGARNRSLLSAEPVQQYHLDADLSDDLRCLVDPSFDPEPLPLDPNATTNRTGCGAATRDCLYTGVMAPSTLFLTSGRVLVLLGVNHRRTRKSAYGNLMLSAYVGAKFTDYKYSVTINETDMQGSAHQYVPELPDDVTQNLFAVSFARDCSELGVSACKVVGEAVIGSSERLAVLGRDYLDVLSAAHPDFGEMEPSQLLILG</sequence>
<name>A0A0M0K7U3_9EUKA</name>
<dbReference type="Proteomes" id="UP000037460">
    <property type="component" value="Unassembled WGS sequence"/>
</dbReference>
<protein>
    <submittedName>
        <fullName evidence="2">Uncharacterized protein</fullName>
    </submittedName>
</protein>
<reference evidence="3" key="1">
    <citation type="journal article" date="2015" name="PLoS Genet.">
        <title>Genome Sequence and Transcriptome Analyses of Chrysochromulina tobin: Metabolic Tools for Enhanced Algal Fitness in the Prominent Order Prymnesiales (Haptophyceae).</title>
        <authorList>
            <person name="Hovde B.T."/>
            <person name="Deodato C.R."/>
            <person name="Hunsperger H.M."/>
            <person name="Ryken S.A."/>
            <person name="Yost W."/>
            <person name="Jha R.K."/>
            <person name="Patterson J."/>
            <person name="Monnat R.J. Jr."/>
            <person name="Barlow S.B."/>
            <person name="Starkenburg S.R."/>
            <person name="Cattolico R.A."/>
        </authorList>
    </citation>
    <scope>NUCLEOTIDE SEQUENCE</scope>
    <source>
        <strain evidence="3">CCMP291</strain>
    </source>
</reference>
<dbReference type="AlphaFoldDB" id="A0A0M0K7U3"/>
<dbReference type="EMBL" id="JWZX01001139">
    <property type="protein sequence ID" value="KOO34667.1"/>
    <property type="molecule type" value="Genomic_DNA"/>
</dbReference>
<proteinExistence type="predicted"/>
<keyword evidence="1" id="KW-0732">Signal</keyword>
<evidence type="ECO:0000256" key="1">
    <source>
        <dbReference type="SAM" id="SignalP"/>
    </source>
</evidence>
<feature type="chain" id="PRO_5005602523" evidence="1">
    <location>
        <begin position="19"/>
        <end position="394"/>
    </location>
</feature>
<feature type="signal peptide" evidence="1">
    <location>
        <begin position="1"/>
        <end position="18"/>
    </location>
</feature>
<organism evidence="2 3">
    <name type="scientific">Chrysochromulina tobinii</name>
    <dbReference type="NCBI Taxonomy" id="1460289"/>
    <lineage>
        <taxon>Eukaryota</taxon>
        <taxon>Haptista</taxon>
        <taxon>Haptophyta</taxon>
        <taxon>Prymnesiophyceae</taxon>
        <taxon>Prymnesiales</taxon>
        <taxon>Chrysochromulinaceae</taxon>
        <taxon>Chrysochromulina</taxon>
    </lineage>
</organism>
<accession>A0A0M0K7U3</accession>
<evidence type="ECO:0000313" key="3">
    <source>
        <dbReference type="Proteomes" id="UP000037460"/>
    </source>
</evidence>